<keyword evidence="2 8" id="KW-0812">Transmembrane</keyword>
<sequence>MDQSLEYVSYRNLLQAHNITVYDEPFNISQATDILDEFERSFHGPPSYNKVILLSLYAPVFLVALLGNLLVLATVVRERMSLGKAKNLYLLNLAVADLLVTLLCMPAAVGTLIYRLWLYGVFLCKFTAFLQGVAVTSSIFTLTAMSVDRYISIQHPMALSRVTSARQALAIMAVMWTVAGTFMAPLLYVRQVDTVLLPDLPPMTFCIENWPRDYDRHAFGCVLVVVIFILPSATLGICYVHVGRTLCSTEPVRQLSDLSVTRTNSRKRAARMLITLVVIFVACWLPYNITSLCIDLTEDTGPVDFLPFALWLGHAHSAINPLMYWAMNRRFREDARNLMKAARHSLARFCEPAPRFV</sequence>
<dbReference type="GO" id="GO:0004930">
    <property type="term" value="F:G protein-coupled receptor activity"/>
    <property type="evidence" value="ECO:0007669"/>
    <property type="project" value="UniProtKB-KW"/>
</dbReference>
<evidence type="ECO:0000256" key="5">
    <source>
        <dbReference type="ARBA" id="ARBA00023136"/>
    </source>
</evidence>
<organism evidence="11 12">
    <name type="scientific">Batillaria attramentaria</name>
    <dbReference type="NCBI Taxonomy" id="370345"/>
    <lineage>
        <taxon>Eukaryota</taxon>
        <taxon>Metazoa</taxon>
        <taxon>Spiralia</taxon>
        <taxon>Lophotrochozoa</taxon>
        <taxon>Mollusca</taxon>
        <taxon>Gastropoda</taxon>
        <taxon>Caenogastropoda</taxon>
        <taxon>Sorbeoconcha</taxon>
        <taxon>Cerithioidea</taxon>
        <taxon>Batillariidae</taxon>
        <taxon>Batillaria</taxon>
    </lineage>
</organism>
<accession>A0ABD0K2S0</accession>
<dbReference type="CDD" id="cd14993">
    <property type="entry name" value="7tmA_CCKR-like"/>
    <property type="match status" value="1"/>
</dbReference>
<dbReference type="InterPro" id="IPR000276">
    <property type="entry name" value="GPCR_Rhodpsn"/>
</dbReference>
<comment type="subcellular location">
    <subcellularLocation>
        <location evidence="1">Membrane</location>
        <topology evidence="1">Multi-pass membrane protein</topology>
    </subcellularLocation>
</comment>
<evidence type="ECO:0000259" key="10">
    <source>
        <dbReference type="PROSITE" id="PS50262"/>
    </source>
</evidence>
<evidence type="ECO:0000256" key="3">
    <source>
        <dbReference type="ARBA" id="ARBA00022989"/>
    </source>
</evidence>
<evidence type="ECO:0000313" key="12">
    <source>
        <dbReference type="Proteomes" id="UP001519460"/>
    </source>
</evidence>
<dbReference type="PANTHER" id="PTHR45695">
    <property type="entry name" value="LEUCOKININ RECEPTOR-RELATED"/>
    <property type="match status" value="1"/>
</dbReference>
<dbReference type="PROSITE" id="PS50262">
    <property type="entry name" value="G_PROTEIN_RECEP_F1_2"/>
    <property type="match status" value="1"/>
</dbReference>
<dbReference type="PRINTS" id="PR00237">
    <property type="entry name" value="GPCRRHODOPSN"/>
</dbReference>
<keyword evidence="4 8" id="KW-0297">G-protein coupled receptor</keyword>
<dbReference type="GO" id="GO:0016020">
    <property type="term" value="C:membrane"/>
    <property type="evidence" value="ECO:0007669"/>
    <property type="project" value="UniProtKB-SubCell"/>
</dbReference>
<feature type="transmembrane region" description="Helical" evidence="9">
    <location>
        <begin position="269"/>
        <end position="287"/>
    </location>
</feature>
<evidence type="ECO:0000256" key="6">
    <source>
        <dbReference type="ARBA" id="ARBA00023170"/>
    </source>
</evidence>
<feature type="transmembrane region" description="Helical" evidence="9">
    <location>
        <begin position="126"/>
        <end position="147"/>
    </location>
</feature>
<evidence type="ECO:0000256" key="7">
    <source>
        <dbReference type="ARBA" id="ARBA00023224"/>
    </source>
</evidence>
<keyword evidence="6 8" id="KW-0675">Receptor</keyword>
<dbReference type="Gene3D" id="1.20.1070.10">
    <property type="entry name" value="Rhodopsin 7-helix transmembrane proteins"/>
    <property type="match status" value="1"/>
</dbReference>
<dbReference type="Proteomes" id="UP001519460">
    <property type="component" value="Unassembled WGS sequence"/>
</dbReference>
<evidence type="ECO:0000256" key="9">
    <source>
        <dbReference type="SAM" id="Phobius"/>
    </source>
</evidence>
<dbReference type="Pfam" id="PF00001">
    <property type="entry name" value="7tm_1"/>
    <property type="match status" value="1"/>
</dbReference>
<feature type="transmembrane region" description="Helical" evidence="9">
    <location>
        <begin position="307"/>
        <end position="327"/>
    </location>
</feature>
<feature type="transmembrane region" description="Helical" evidence="9">
    <location>
        <begin position="217"/>
        <end position="240"/>
    </location>
</feature>
<feature type="transmembrane region" description="Helical" evidence="9">
    <location>
        <begin position="51"/>
        <end position="76"/>
    </location>
</feature>
<feature type="transmembrane region" description="Helical" evidence="9">
    <location>
        <begin position="168"/>
        <end position="188"/>
    </location>
</feature>
<evidence type="ECO:0000313" key="11">
    <source>
        <dbReference type="EMBL" id="KAK7481334.1"/>
    </source>
</evidence>
<gene>
    <name evidence="11" type="ORF">BaRGS_00027414</name>
</gene>
<keyword evidence="12" id="KW-1185">Reference proteome</keyword>
<reference evidence="11 12" key="1">
    <citation type="journal article" date="2023" name="Sci. Data">
        <title>Genome assembly of the Korean intertidal mud-creeper Batillaria attramentaria.</title>
        <authorList>
            <person name="Patra A.K."/>
            <person name="Ho P.T."/>
            <person name="Jun S."/>
            <person name="Lee S.J."/>
            <person name="Kim Y."/>
            <person name="Won Y.J."/>
        </authorList>
    </citation>
    <scope>NUCLEOTIDE SEQUENCE [LARGE SCALE GENOMIC DNA]</scope>
    <source>
        <strain evidence="11">Wonlab-2016</strain>
    </source>
</reference>
<comment type="similarity">
    <text evidence="8">Belongs to the G-protein coupled receptor 1 family.</text>
</comment>
<keyword evidence="7 8" id="KW-0807">Transducer</keyword>
<dbReference type="PANTHER" id="PTHR45695:SF9">
    <property type="entry name" value="LEUCOKININ RECEPTOR"/>
    <property type="match status" value="1"/>
</dbReference>
<dbReference type="PROSITE" id="PS00237">
    <property type="entry name" value="G_PROTEIN_RECEP_F1_1"/>
    <property type="match status" value="1"/>
</dbReference>
<keyword evidence="3 9" id="KW-1133">Transmembrane helix</keyword>
<comment type="caution">
    <text evidence="11">The sequence shown here is derived from an EMBL/GenBank/DDBJ whole genome shotgun (WGS) entry which is preliminary data.</text>
</comment>
<proteinExistence type="inferred from homology"/>
<evidence type="ECO:0000256" key="4">
    <source>
        <dbReference type="ARBA" id="ARBA00023040"/>
    </source>
</evidence>
<dbReference type="SUPFAM" id="SSF81321">
    <property type="entry name" value="Family A G protein-coupled receptor-like"/>
    <property type="match status" value="1"/>
</dbReference>
<dbReference type="InterPro" id="IPR017452">
    <property type="entry name" value="GPCR_Rhodpsn_7TM"/>
</dbReference>
<evidence type="ECO:0000256" key="2">
    <source>
        <dbReference type="ARBA" id="ARBA00022692"/>
    </source>
</evidence>
<feature type="transmembrane region" description="Helical" evidence="9">
    <location>
        <begin position="88"/>
        <end position="114"/>
    </location>
</feature>
<name>A0ABD0K2S0_9CAEN</name>
<feature type="domain" description="G-protein coupled receptors family 1 profile" evidence="10">
    <location>
        <begin position="67"/>
        <end position="324"/>
    </location>
</feature>
<evidence type="ECO:0000256" key="1">
    <source>
        <dbReference type="ARBA" id="ARBA00004141"/>
    </source>
</evidence>
<dbReference type="EMBL" id="JACVVK020000264">
    <property type="protein sequence ID" value="KAK7481334.1"/>
    <property type="molecule type" value="Genomic_DNA"/>
</dbReference>
<protein>
    <recommendedName>
        <fullName evidence="10">G-protein coupled receptors family 1 profile domain-containing protein</fullName>
    </recommendedName>
</protein>
<keyword evidence="5 9" id="KW-0472">Membrane</keyword>
<evidence type="ECO:0000256" key="8">
    <source>
        <dbReference type="RuleBase" id="RU000688"/>
    </source>
</evidence>
<dbReference type="AlphaFoldDB" id="A0ABD0K2S0"/>